<evidence type="ECO:0000256" key="1">
    <source>
        <dbReference type="SAM" id="SignalP"/>
    </source>
</evidence>
<protein>
    <recommendedName>
        <fullName evidence="4">UrcA family protein</fullName>
    </recommendedName>
</protein>
<feature type="chain" id="PRO_5016285837" description="UrcA family protein" evidence="1">
    <location>
        <begin position="29"/>
        <end position="119"/>
    </location>
</feature>
<keyword evidence="1" id="KW-0732">Signal</keyword>
<accession>A0A328BDA5</accession>
<gene>
    <name evidence="2" type="ORF">DJ019_12930</name>
</gene>
<dbReference type="AlphaFoldDB" id="A0A328BDA5"/>
<evidence type="ECO:0000313" key="3">
    <source>
        <dbReference type="Proteomes" id="UP000249524"/>
    </source>
</evidence>
<organism evidence="2 3">
    <name type="scientific">Phenylobacterium kunshanense</name>
    <dbReference type="NCBI Taxonomy" id="1445034"/>
    <lineage>
        <taxon>Bacteria</taxon>
        <taxon>Pseudomonadati</taxon>
        <taxon>Pseudomonadota</taxon>
        <taxon>Alphaproteobacteria</taxon>
        <taxon>Caulobacterales</taxon>
        <taxon>Caulobacteraceae</taxon>
        <taxon>Phenylobacterium</taxon>
    </lineage>
</organism>
<evidence type="ECO:0008006" key="4">
    <source>
        <dbReference type="Google" id="ProtNLM"/>
    </source>
</evidence>
<evidence type="ECO:0000313" key="2">
    <source>
        <dbReference type="EMBL" id="RAK64907.1"/>
    </source>
</evidence>
<proteinExistence type="predicted"/>
<reference evidence="2 3" key="1">
    <citation type="submission" date="2018-05" db="EMBL/GenBank/DDBJ databases">
        <authorList>
            <person name="Lanie J.A."/>
            <person name="Ng W.-L."/>
            <person name="Kazmierczak K.M."/>
            <person name="Andrzejewski T.M."/>
            <person name="Davidsen T.M."/>
            <person name="Wayne K.J."/>
            <person name="Tettelin H."/>
            <person name="Glass J.I."/>
            <person name="Rusch D."/>
            <person name="Podicherti R."/>
            <person name="Tsui H.-C.T."/>
            <person name="Winkler M.E."/>
        </authorList>
    </citation>
    <scope>NUCLEOTIDE SEQUENCE [LARGE SCALE GENOMIC DNA]</scope>
    <source>
        <strain evidence="2 3">BUT-10</strain>
    </source>
</reference>
<sequence length="119" mass="12488">MPMGSLKTLATAAAAVALVAGLAPAAFAQTVSEVGVTTRAPTSVSIALAGKSKPEVRKEVVQAAATVCHNAIRNDELAFSDQRWCKQTTRQKAMRRYTAIMSRYATLAAGEPVIILSAL</sequence>
<name>A0A328BDA5_9CAUL</name>
<keyword evidence="3" id="KW-1185">Reference proteome</keyword>
<feature type="signal peptide" evidence="1">
    <location>
        <begin position="1"/>
        <end position="28"/>
    </location>
</feature>
<dbReference type="Proteomes" id="UP000249524">
    <property type="component" value="Unassembled WGS sequence"/>
</dbReference>
<dbReference type="EMBL" id="QFYS01000005">
    <property type="protein sequence ID" value="RAK64907.1"/>
    <property type="molecule type" value="Genomic_DNA"/>
</dbReference>
<dbReference type="RefSeq" id="WP_111276445.1">
    <property type="nucleotide sequence ID" value="NZ_QFYS01000005.1"/>
</dbReference>
<comment type="caution">
    <text evidence="2">The sequence shown here is derived from an EMBL/GenBank/DDBJ whole genome shotgun (WGS) entry which is preliminary data.</text>
</comment>
<dbReference type="OrthoDB" id="9948447at2"/>